<evidence type="ECO:0000313" key="2">
    <source>
        <dbReference type="EMBL" id="QHU28858.1"/>
    </source>
</evidence>
<organism evidence="2">
    <name type="scientific">viral metagenome</name>
    <dbReference type="NCBI Taxonomy" id="1070528"/>
    <lineage>
        <taxon>unclassified sequences</taxon>
        <taxon>metagenomes</taxon>
        <taxon>organismal metagenomes</taxon>
    </lineage>
</organism>
<keyword evidence="1" id="KW-1133">Transmembrane helix</keyword>
<feature type="transmembrane region" description="Helical" evidence="1">
    <location>
        <begin position="75"/>
        <end position="92"/>
    </location>
</feature>
<dbReference type="EMBL" id="MN740474">
    <property type="protein sequence ID" value="QHU28858.1"/>
    <property type="molecule type" value="Genomic_DNA"/>
</dbReference>
<feature type="transmembrane region" description="Helical" evidence="1">
    <location>
        <begin position="47"/>
        <end position="63"/>
    </location>
</feature>
<feature type="transmembrane region" description="Helical" evidence="1">
    <location>
        <begin position="16"/>
        <end position="35"/>
    </location>
</feature>
<keyword evidence="1" id="KW-0472">Membrane</keyword>
<feature type="transmembrane region" description="Helical" evidence="1">
    <location>
        <begin position="99"/>
        <end position="119"/>
    </location>
</feature>
<proteinExistence type="predicted"/>
<feature type="transmembrane region" description="Helical" evidence="1">
    <location>
        <begin position="125"/>
        <end position="145"/>
    </location>
</feature>
<keyword evidence="1" id="KW-0812">Transmembrane</keyword>
<evidence type="ECO:0000256" key="1">
    <source>
        <dbReference type="SAM" id="Phobius"/>
    </source>
</evidence>
<reference evidence="2" key="1">
    <citation type="journal article" date="2020" name="Nature">
        <title>Giant virus diversity and host interactions through global metagenomics.</title>
        <authorList>
            <person name="Schulz F."/>
            <person name="Roux S."/>
            <person name="Paez-Espino D."/>
            <person name="Jungbluth S."/>
            <person name="Walsh D.A."/>
            <person name="Denef V.J."/>
            <person name="McMahon K.D."/>
            <person name="Konstantinidis K.T."/>
            <person name="Eloe-Fadrosh E.A."/>
            <person name="Kyrpides N.C."/>
            <person name="Woyke T."/>
        </authorList>
    </citation>
    <scope>NUCLEOTIDE SEQUENCE</scope>
    <source>
        <strain evidence="2">GVMAG-M-3300027791-30</strain>
    </source>
</reference>
<accession>A0A6C0LGA7</accession>
<protein>
    <submittedName>
        <fullName evidence="2">Uncharacterized protein</fullName>
    </submittedName>
</protein>
<dbReference type="AlphaFoldDB" id="A0A6C0LGA7"/>
<sequence length="147" mass="17270">MYNNLNILNKLQFNEVISISSIIILYEFIVLLLLLFKITNHKLSQNLLSPVVVLNFFIIFVMFLTDCKIDTTTKLWVVSVKVILLFIVLFIVKFSWKNYFIGILFLLIYFVFSNINKVYSCNVKMLNLVKSFAFSTLIYLFLLTVNK</sequence>
<name>A0A6C0LGA7_9ZZZZ</name>